<keyword evidence="5" id="KW-1185">Reference proteome</keyword>
<dbReference type="PANTHER" id="PTHR30023:SF0">
    <property type="entry name" value="PENICILLIN-SENSITIVE CARBOXYPEPTIDASE A"/>
    <property type="match status" value="1"/>
</dbReference>
<organism evidence="4 5">
    <name type="scientific">Usitatibacter rugosus</name>
    <dbReference type="NCBI Taxonomy" id="2732067"/>
    <lineage>
        <taxon>Bacteria</taxon>
        <taxon>Pseudomonadati</taxon>
        <taxon>Pseudomonadota</taxon>
        <taxon>Betaproteobacteria</taxon>
        <taxon>Nitrosomonadales</taxon>
        <taxon>Usitatibacteraceae</taxon>
        <taxon>Usitatibacter</taxon>
    </lineage>
</organism>
<dbReference type="SUPFAM" id="SSF56601">
    <property type="entry name" value="beta-lactamase/transpeptidase-like"/>
    <property type="match status" value="1"/>
</dbReference>
<dbReference type="KEGG" id="uru:DSM104443_04066"/>
<protein>
    <submittedName>
        <fullName evidence="4">D-alanyl-D-alanine carboxypeptidase DacB</fullName>
        <ecNumber evidence="4">3.4.16.4</ecNumber>
    </submittedName>
</protein>
<dbReference type="NCBIfam" id="TIGR00666">
    <property type="entry name" value="PBP4"/>
    <property type="match status" value="1"/>
</dbReference>
<dbReference type="PRINTS" id="PR00922">
    <property type="entry name" value="DADACBPTASE3"/>
</dbReference>
<reference evidence="4 5" key="1">
    <citation type="submission" date="2020-04" db="EMBL/GenBank/DDBJ databases">
        <title>Usitatibacter rugosus gen. nov., sp. nov. and Usitatibacter palustris sp. nov., novel members of Usitatibacteraceae fam. nov. within the order Nitrosomonadales isolated from soil.</title>
        <authorList>
            <person name="Huber K.J."/>
            <person name="Neumann-Schaal M."/>
            <person name="Geppert A."/>
            <person name="Luckner M."/>
            <person name="Wanner G."/>
            <person name="Overmann J."/>
        </authorList>
    </citation>
    <scope>NUCLEOTIDE SEQUENCE [LARGE SCALE GENOMIC DNA]</scope>
    <source>
        <strain evidence="4 5">0125_3</strain>
    </source>
</reference>
<keyword evidence="4" id="KW-0645">Protease</keyword>
<evidence type="ECO:0000256" key="1">
    <source>
        <dbReference type="ARBA" id="ARBA00006096"/>
    </source>
</evidence>
<dbReference type="AlphaFoldDB" id="A0A6M4H0V8"/>
<feature type="signal peptide" evidence="3">
    <location>
        <begin position="1"/>
        <end position="18"/>
    </location>
</feature>
<comment type="similarity">
    <text evidence="1">Belongs to the peptidase S13 family.</text>
</comment>
<dbReference type="Proteomes" id="UP000501534">
    <property type="component" value="Chromosome"/>
</dbReference>
<dbReference type="Gene3D" id="3.40.710.10">
    <property type="entry name" value="DD-peptidase/beta-lactamase superfamily"/>
    <property type="match status" value="1"/>
</dbReference>
<dbReference type="InterPro" id="IPR000667">
    <property type="entry name" value="Peptidase_S13"/>
</dbReference>
<dbReference type="GO" id="GO:0000270">
    <property type="term" value="P:peptidoglycan metabolic process"/>
    <property type="evidence" value="ECO:0007669"/>
    <property type="project" value="TreeGrafter"/>
</dbReference>
<dbReference type="EMBL" id="CP053069">
    <property type="protein sequence ID" value="QJR12972.1"/>
    <property type="molecule type" value="Genomic_DNA"/>
</dbReference>
<dbReference type="Gene3D" id="3.50.80.20">
    <property type="entry name" value="D-Ala-D-Ala carboxypeptidase C, peptidase S13"/>
    <property type="match status" value="1"/>
</dbReference>
<dbReference type="PANTHER" id="PTHR30023">
    <property type="entry name" value="D-ALANYL-D-ALANINE CARBOXYPEPTIDASE"/>
    <property type="match status" value="1"/>
</dbReference>
<evidence type="ECO:0000313" key="4">
    <source>
        <dbReference type="EMBL" id="QJR12972.1"/>
    </source>
</evidence>
<proteinExistence type="inferred from homology"/>
<gene>
    <name evidence="4" type="primary">dacB</name>
    <name evidence="4" type="ORF">DSM104443_04066</name>
</gene>
<keyword evidence="2 4" id="KW-0378">Hydrolase</keyword>
<evidence type="ECO:0000256" key="2">
    <source>
        <dbReference type="ARBA" id="ARBA00022801"/>
    </source>
</evidence>
<sequence>MRRFLAALILAVPLLASARDLPTTVKAELAKAGVPIDAVGVVVEPVEGGSALVSVNADKPLNPASVMKLVTTYAGLDLLGPAFTFKTQLIVAGEIRNGVLQGDLVIRGGGDPKLTYDRIWKMVHQLRSRGVQEIRGDVVLDRTYFAPLVHDPAKFDGDTRRAYNVGPDALLANFKAIDFRFVPTDGGIRVFGEPDLPNVTIASRLTPVKEACGAWRRNIRHEIEETGLLATVVFSGTYPQDCGEKSWALSVFDGDRYFESAFRWAWSEAGGKILGKVRAGTRPVEAKLLYTEESDPLAELVRDINKFSNNVMARQLFLTLSAEKLGVPGEAKASSLVIAEWLRQKDIRAPELQIENGAGLSRADRASAATLAALLKSAWGSPVMPELVSSLPVFALDGTFKNTRSAAAGQAHIKGGTLTGVQAIAGFVRDVKGRRWIVVMMANHDNANRAQPALDALVEWVHRGGGR</sequence>
<dbReference type="RefSeq" id="WP_171095645.1">
    <property type="nucleotide sequence ID" value="NZ_CP053069.1"/>
</dbReference>
<dbReference type="InterPro" id="IPR012338">
    <property type="entry name" value="Beta-lactam/transpept-like"/>
</dbReference>
<feature type="chain" id="PRO_5027120293" evidence="3">
    <location>
        <begin position="19"/>
        <end position="467"/>
    </location>
</feature>
<dbReference type="Pfam" id="PF02113">
    <property type="entry name" value="Peptidase_S13"/>
    <property type="match status" value="1"/>
</dbReference>
<dbReference type="GO" id="GO:0006508">
    <property type="term" value="P:proteolysis"/>
    <property type="evidence" value="ECO:0007669"/>
    <property type="project" value="InterPro"/>
</dbReference>
<evidence type="ECO:0000313" key="5">
    <source>
        <dbReference type="Proteomes" id="UP000501534"/>
    </source>
</evidence>
<dbReference type="GO" id="GO:0009002">
    <property type="term" value="F:serine-type D-Ala-D-Ala carboxypeptidase activity"/>
    <property type="evidence" value="ECO:0007669"/>
    <property type="project" value="UniProtKB-EC"/>
</dbReference>
<keyword evidence="4" id="KW-0121">Carboxypeptidase</keyword>
<evidence type="ECO:0000256" key="3">
    <source>
        <dbReference type="SAM" id="SignalP"/>
    </source>
</evidence>
<name>A0A6M4H0V8_9PROT</name>
<accession>A0A6M4H0V8</accession>
<keyword evidence="3" id="KW-0732">Signal</keyword>
<dbReference type="EC" id="3.4.16.4" evidence="4"/>